<dbReference type="InterPro" id="IPR036412">
    <property type="entry name" value="HAD-like_sf"/>
</dbReference>
<dbReference type="GO" id="GO:0071590">
    <property type="term" value="P:nicotinamide riboside biosynthetic process"/>
    <property type="evidence" value="ECO:0007669"/>
    <property type="project" value="TreeGrafter"/>
</dbReference>
<organism evidence="13 14">
    <name type="scientific">Pichia inconspicua</name>
    <dbReference type="NCBI Taxonomy" id="52247"/>
    <lineage>
        <taxon>Eukaryota</taxon>
        <taxon>Fungi</taxon>
        <taxon>Dikarya</taxon>
        <taxon>Ascomycota</taxon>
        <taxon>Saccharomycotina</taxon>
        <taxon>Pichiomycetes</taxon>
        <taxon>Pichiales</taxon>
        <taxon>Pichiaceae</taxon>
        <taxon>Pichia</taxon>
    </lineage>
</organism>
<evidence type="ECO:0000256" key="11">
    <source>
        <dbReference type="ARBA" id="ARBA00047413"/>
    </source>
</evidence>
<evidence type="ECO:0000256" key="2">
    <source>
        <dbReference type="ARBA" id="ARBA00005307"/>
    </source>
</evidence>
<dbReference type="STRING" id="52247.A0A4V4NFF8"/>
<keyword evidence="10 12" id="KW-0546">Nucleotide metabolism</keyword>
<evidence type="ECO:0000313" key="14">
    <source>
        <dbReference type="Proteomes" id="UP000307173"/>
    </source>
</evidence>
<protein>
    <recommendedName>
        <fullName evidence="4 12">IMP-specific 5'-nucleotidase 1</fullName>
        <ecNumber evidence="12">3.1.3.-</ecNumber>
    </recommendedName>
</protein>
<comment type="catalytic activity">
    <reaction evidence="11">
        <text>IMP + H2O = inosine + phosphate</text>
        <dbReference type="Rhea" id="RHEA:27718"/>
        <dbReference type="ChEBI" id="CHEBI:15377"/>
        <dbReference type="ChEBI" id="CHEBI:17596"/>
        <dbReference type="ChEBI" id="CHEBI:43474"/>
        <dbReference type="ChEBI" id="CHEBI:58053"/>
        <dbReference type="EC" id="3.1.3.99"/>
    </reaction>
</comment>
<dbReference type="GO" id="GO:0000287">
    <property type="term" value="F:magnesium ion binding"/>
    <property type="evidence" value="ECO:0007669"/>
    <property type="project" value="InterPro"/>
</dbReference>
<evidence type="ECO:0000256" key="1">
    <source>
        <dbReference type="ARBA" id="ARBA00001946"/>
    </source>
</evidence>
<gene>
    <name evidence="13" type="ORF">CANINC_003596</name>
</gene>
<keyword evidence="14" id="KW-1185">Reference proteome</keyword>
<evidence type="ECO:0000256" key="9">
    <source>
        <dbReference type="ARBA" id="ARBA00022842"/>
    </source>
</evidence>
<dbReference type="GO" id="GO:0008253">
    <property type="term" value="F:5'-nucleotidase activity"/>
    <property type="evidence" value="ECO:0007669"/>
    <property type="project" value="InterPro"/>
</dbReference>
<evidence type="ECO:0000256" key="6">
    <source>
        <dbReference type="ARBA" id="ARBA00022741"/>
    </source>
</evidence>
<comment type="caution">
    <text evidence="13">The sequence shown here is derived from an EMBL/GenBank/DDBJ whole genome shotgun (WGS) entry which is preliminary data.</text>
</comment>
<proteinExistence type="inferred from homology"/>
<keyword evidence="6" id="KW-0547">Nucleotide-binding</keyword>
<keyword evidence="9 12" id="KW-0460">Magnesium</keyword>
<evidence type="ECO:0000256" key="12">
    <source>
        <dbReference type="PIRNR" id="PIRNR028836"/>
    </source>
</evidence>
<dbReference type="OrthoDB" id="185373at2759"/>
<sequence length="429" mass="48372">MSSRYRVDYHLKEHRRDEFIQWIKALLATPFVLYAENPKVSLTISCGQEERVNRDAAERYADIFQDLETLVAEHLDMCVAGQPNMSRLSQLVPSIGTFFTPLPLKKAFHIQDKIRGISKRRLVAPSFNDIRIILNTAQAYQLAAPCCNNDTLKLITFDGDITLYDDGKNLELDSKLLHYMIEILKSDIYIGIVTAAGYTAAEKYEERLQGLISAVKQSSDLTDEQKEHLLVMGGEANYLFQYKGENAGLKVQDPDTWILNDMKDWEFSDIEAVLDFGEQNLRDLIEKLDMPAMIIRKPRAVGLIAKSGASLNREQLEECVLRVDHSLRIFPPASKIKWCAFNGGADVWIDIGDKSLGVQILQKFIGNQTGMHIEPKHTLHVGDQFASVGSNDYASRTAATTAWIASPLETEMLLKEIVTYLQPVCNQSL</sequence>
<reference evidence="13 14" key="1">
    <citation type="journal article" date="2019" name="Front. Genet.">
        <title>Whole-Genome Sequencing of the Opportunistic Yeast Pathogen Candida inconspicua Uncovers Its Hybrid Origin.</title>
        <authorList>
            <person name="Mixao V."/>
            <person name="Hansen A.P."/>
            <person name="Saus E."/>
            <person name="Boekhout T."/>
            <person name="Lass-Florl C."/>
            <person name="Gabaldon T."/>
        </authorList>
    </citation>
    <scope>NUCLEOTIDE SEQUENCE [LARGE SCALE GENOMIC DNA]</scope>
    <source>
        <strain evidence="13 14">CBS 180</strain>
    </source>
</reference>
<dbReference type="EMBL" id="SELW01000569">
    <property type="protein sequence ID" value="TID20479.1"/>
    <property type="molecule type" value="Genomic_DNA"/>
</dbReference>
<keyword evidence="7 12" id="KW-0378">Hydrolase</keyword>
<dbReference type="SUPFAM" id="SSF56784">
    <property type="entry name" value="HAD-like"/>
    <property type="match status" value="1"/>
</dbReference>
<evidence type="ECO:0000256" key="7">
    <source>
        <dbReference type="ARBA" id="ARBA00022801"/>
    </source>
</evidence>
<dbReference type="PANTHER" id="PTHR28213:SF1">
    <property type="entry name" value="IMP-SPECIFIC 5'-NUCLEOTIDASE 1"/>
    <property type="match status" value="1"/>
</dbReference>
<name>A0A4V4NFF8_9ASCO</name>
<dbReference type="GO" id="GO:0006190">
    <property type="term" value="P:inosine salvage"/>
    <property type="evidence" value="ECO:0007669"/>
    <property type="project" value="InterPro"/>
</dbReference>
<comment type="cofactor">
    <cofactor evidence="1 12">
        <name>Mg(2+)</name>
        <dbReference type="ChEBI" id="CHEBI:18420"/>
    </cofactor>
</comment>
<comment type="similarity">
    <text evidence="2 12">Belongs to the ISN1 family.</text>
</comment>
<accession>A0A4V4NFF8</accession>
<dbReference type="EC" id="3.1.3.-" evidence="12"/>
<dbReference type="GO" id="GO:0009117">
    <property type="term" value="P:nucleotide metabolic process"/>
    <property type="evidence" value="ECO:0007669"/>
    <property type="project" value="UniProtKB-KW"/>
</dbReference>
<evidence type="ECO:0000256" key="3">
    <source>
        <dbReference type="ARBA" id="ARBA00011881"/>
    </source>
</evidence>
<keyword evidence="5" id="KW-0479">Metal-binding</keyword>
<comment type="function">
    <text evidence="12">IMP-specific 5'-nucleotidase involved in IMP (inositol monophosphate) degradation.</text>
</comment>
<dbReference type="PIRSF" id="PIRSF028836">
    <property type="entry name" value="ISN1"/>
    <property type="match status" value="1"/>
</dbReference>
<evidence type="ECO:0000256" key="8">
    <source>
        <dbReference type="ARBA" id="ARBA00022840"/>
    </source>
</evidence>
<evidence type="ECO:0000313" key="13">
    <source>
        <dbReference type="EMBL" id="TID20479.1"/>
    </source>
</evidence>
<dbReference type="Pfam" id="PF06437">
    <property type="entry name" value="ISN1"/>
    <property type="match status" value="1"/>
</dbReference>
<evidence type="ECO:0000256" key="4">
    <source>
        <dbReference type="ARBA" id="ARBA00015544"/>
    </source>
</evidence>
<dbReference type="GO" id="GO:0071592">
    <property type="term" value="P:nicotinic acid riboside biosynthetic process"/>
    <property type="evidence" value="ECO:0007669"/>
    <property type="project" value="TreeGrafter"/>
</dbReference>
<dbReference type="InterPro" id="IPR009453">
    <property type="entry name" value="ISN1"/>
</dbReference>
<evidence type="ECO:0000256" key="10">
    <source>
        <dbReference type="ARBA" id="ARBA00023080"/>
    </source>
</evidence>
<evidence type="ECO:0000256" key="5">
    <source>
        <dbReference type="ARBA" id="ARBA00022723"/>
    </source>
</evidence>
<comment type="subunit">
    <text evidence="3 12">Homotetramer.</text>
</comment>
<dbReference type="GO" id="GO:0005524">
    <property type="term" value="F:ATP binding"/>
    <property type="evidence" value="ECO:0007669"/>
    <property type="project" value="UniProtKB-KW"/>
</dbReference>
<dbReference type="Proteomes" id="UP000307173">
    <property type="component" value="Unassembled WGS sequence"/>
</dbReference>
<dbReference type="PANTHER" id="PTHR28213">
    <property type="entry name" value="IMP-SPECIFIC 5'-NUCLEOTIDASE 1"/>
    <property type="match status" value="1"/>
</dbReference>
<dbReference type="AlphaFoldDB" id="A0A4V4NFF8"/>
<keyword evidence="8" id="KW-0067">ATP-binding</keyword>